<accession>A0AA38UDC0</accession>
<organism evidence="2 3">
    <name type="scientific">Lentinula raphanica</name>
    <dbReference type="NCBI Taxonomy" id="153919"/>
    <lineage>
        <taxon>Eukaryota</taxon>
        <taxon>Fungi</taxon>
        <taxon>Dikarya</taxon>
        <taxon>Basidiomycota</taxon>
        <taxon>Agaricomycotina</taxon>
        <taxon>Agaricomycetes</taxon>
        <taxon>Agaricomycetidae</taxon>
        <taxon>Agaricales</taxon>
        <taxon>Marasmiineae</taxon>
        <taxon>Omphalotaceae</taxon>
        <taxon>Lentinula</taxon>
    </lineage>
</organism>
<dbReference type="EMBL" id="MU806227">
    <property type="protein sequence ID" value="KAJ3837719.1"/>
    <property type="molecule type" value="Genomic_DNA"/>
</dbReference>
<name>A0AA38UDC0_9AGAR</name>
<protein>
    <submittedName>
        <fullName evidence="2">Uncharacterized protein</fullName>
    </submittedName>
</protein>
<evidence type="ECO:0000313" key="2">
    <source>
        <dbReference type="EMBL" id="KAJ3837719.1"/>
    </source>
</evidence>
<reference evidence="2" key="1">
    <citation type="submission" date="2022-08" db="EMBL/GenBank/DDBJ databases">
        <authorList>
            <consortium name="DOE Joint Genome Institute"/>
            <person name="Min B."/>
            <person name="Riley R."/>
            <person name="Sierra-Patev S."/>
            <person name="Naranjo-Ortiz M."/>
            <person name="Looney B."/>
            <person name="Konkel Z."/>
            <person name="Slot J.C."/>
            <person name="Sakamoto Y."/>
            <person name="Steenwyk J.L."/>
            <person name="Rokas A."/>
            <person name="Carro J."/>
            <person name="Camarero S."/>
            <person name="Ferreira P."/>
            <person name="Molpeceres G."/>
            <person name="Ruiz-Duenas F.J."/>
            <person name="Serrano A."/>
            <person name="Henrissat B."/>
            <person name="Drula E."/>
            <person name="Hughes K.W."/>
            <person name="Mata J.L."/>
            <person name="Ishikawa N.K."/>
            <person name="Vargas-Isla R."/>
            <person name="Ushijima S."/>
            <person name="Smith C.A."/>
            <person name="Ahrendt S."/>
            <person name="Andreopoulos W."/>
            <person name="He G."/>
            <person name="Labutti K."/>
            <person name="Lipzen A."/>
            <person name="Ng V."/>
            <person name="Sandor L."/>
            <person name="Barry K."/>
            <person name="Martinez A.T."/>
            <person name="Xiao Y."/>
            <person name="Gibbons J.G."/>
            <person name="Terashima K."/>
            <person name="Hibbett D.S."/>
            <person name="Grigoriev I.V."/>
        </authorList>
    </citation>
    <scope>NUCLEOTIDE SEQUENCE</scope>
    <source>
        <strain evidence="2">TFB9207</strain>
    </source>
</reference>
<keyword evidence="3" id="KW-1185">Reference proteome</keyword>
<proteinExistence type="predicted"/>
<sequence>MLSSLCFVLCLVLAAHSAPAHDRTAPTHDHTAPITEVPKDIVHASFRYPTQQYGGCGTPRAGIKYEHRLIVAKYRKDNNIEGDFDVEYDNRYDNKLSENHHHFWFWGDKMECQTRANACDVRYLQLLPSNPEPETRLASLIVPGTSLSVELPFELRLKTEKKCFATKGQPLP</sequence>
<comment type="caution">
    <text evidence="2">The sequence shown here is derived from an EMBL/GenBank/DDBJ whole genome shotgun (WGS) entry which is preliminary data.</text>
</comment>
<dbReference type="Proteomes" id="UP001163846">
    <property type="component" value="Unassembled WGS sequence"/>
</dbReference>
<keyword evidence="1" id="KW-0732">Signal</keyword>
<gene>
    <name evidence="2" type="ORF">F5878DRAFT_202923</name>
</gene>
<feature type="chain" id="PRO_5041312662" evidence="1">
    <location>
        <begin position="21"/>
        <end position="172"/>
    </location>
</feature>
<evidence type="ECO:0000313" key="3">
    <source>
        <dbReference type="Proteomes" id="UP001163846"/>
    </source>
</evidence>
<feature type="signal peptide" evidence="1">
    <location>
        <begin position="1"/>
        <end position="20"/>
    </location>
</feature>
<evidence type="ECO:0000256" key="1">
    <source>
        <dbReference type="SAM" id="SignalP"/>
    </source>
</evidence>
<dbReference type="AlphaFoldDB" id="A0AA38UDC0"/>